<dbReference type="KEGG" id="schv:BRCON_0251"/>
<feature type="domain" description="Major facilitator superfamily (MFS) profile" evidence="8">
    <location>
        <begin position="1"/>
        <end position="455"/>
    </location>
</feature>
<protein>
    <recommendedName>
        <fullName evidence="8">Major facilitator superfamily (MFS) profile domain-containing protein</fullName>
    </recommendedName>
</protein>
<evidence type="ECO:0000313" key="9">
    <source>
        <dbReference type="EMBL" id="AXA35028.1"/>
    </source>
</evidence>
<feature type="transmembrane region" description="Helical" evidence="7">
    <location>
        <begin position="69"/>
        <end position="87"/>
    </location>
</feature>
<sequence length="464" mass="50889">MCSTPSIGLCFMEHATTGQPSLAELFRNRNFSKFWVGQLISYLGDRIDQMAMIGVLSVGVSKEIASDRANLITFWATLAYVVFGPFAGPIIDRFDRRRLMILMDILRAGVVLALPFCISPSHHPGVIYAIVFLIGLATSVFAPAKSAFIPEIVPQEHLLRANSVTSTMGTLTVLFGTVIGGALVSALNQPNWFVDQLGWLFPREKMPPGLGFAFLIDALTYLVSALLLFWIVVPRAVAGYEEERRRRVRAEGSFWGQLQDGIRYLTHHRLPATAALIQSWFFFVGGAYFTIVTKLVYLRLSPSNEQATEYLGYAYGALGVGLVCGGLLTGIYGGRLSLRWLVTGCFAVASFTVATLTLPLPPWSLYLVNLVVGYVGGGVAVCMDTLLQRVVPDEYRGRVFALTNLLLNSLLLISIWLGANYLGSTPTSIHYFTLVTAIGVLLGVPIAWFGFPARLRITQVETQS</sequence>
<dbReference type="InterPro" id="IPR036259">
    <property type="entry name" value="MFS_trans_sf"/>
</dbReference>
<dbReference type="PANTHER" id="PTHR43266:SF2">
    <property type="entry name" value="MAJOR FACILITATOR SUPERFAMILY (MFS) PROFILE DOMAIN-CONTAINING PROTEIN"/>
    <property type="match status" value="1"/>
</dbReference>
<evidence type="ECO:0000256" key="7">
    <source>
        <dbReference type="SAM" id="Phobius"/>
    </source>
</evidence>
<evidence type="ECO:0000256" key="2">
    <source>
        <dbReference type="ARBA" id="ARBA00022448"/>
    </source>
</evidence>
<feature type="transmembrane region" description="Helical" evidence="7">
    <location>
        <begin position="209"/>
        <end position="237"/>
    </location>
</feature>
<accession>A0A2Z4Y2E1</accession>
<dbReference type="InterPro" id="IPR020846">
    <property type="entry name" value="MFS_dom"/>
</dbReference>
<name>A0A2Z4Y2E1_SUMC1</name>
<feature type="transmembrane region" description="Helical" evidence="7">
    <location>
        <begin position="272"/>
        <end position="292"/>
    </location>
</feature>
<keyword evidence="3" id="KW-1003">Cell membrane</keyword>
<dbReference type="PANTHER" id="PTHR43266">
    <property type="entry name" value="MACROLIDE-EFFLUX PROTEIN"/>
    <property type="match status" value="1"/>
</dbReference>
<evidence type="ECO:0000313" key="10">
    <source>
        <dbReference type="Proteomes" id="UP000262583"/>
    </source>
</evidence>
<keyword evidence="2" id="KW-0813">Transport</keyword>
<feature type="transmembrane region" description="Helical" evidence="7">
    <location>
        <begin position="429"/>
        <end position="451"/>
    </location>
</feature>
<comment type="subcellular location">
    <subcellularLocation>
        <location evidence="1">Cell membrane</location>
        <topology evidence="1">Multi-pass membrane protein</topology>
    </subcellularLocation>
</comment>
<feature type="transmembrane region" description="Helical" evidence="7">
    <location>
        <begin position="169"/>
        <end position="189"/>
    </location>
</feature>
<dbReference type="AlphaFoldDB" id="A0A2Z4Y2E1"/>
<dbReference type="InterPro" id="IPR011701">
    <property type="entry name" value="MFS"/>
</dbReference>
<dbReference type="EMBL" id="CP030759">
    <property type="protein sequence ID" value="AXA35028.1"/>
    <property type="molecule type" value="Genomic_DNA"/>
</dbReference>
<evidence type="ECO:0000256" key="3">
    <source>
        <dbReference type="ARBA" id="ARBA00022475"/>
    </source>
</evidence>
<evidence type="ECO:0000256" key="5">
    <source>
        <dbReference type="ARBA" id="ARBA00022989"/>
    </source>
</evidence>
<feature type="transmembrane region" description="Helical" evidence="7">
    <location>
        <begin position="366"/>
        <end position="387"/>
    </location>
</feature>
<dbReference type="SUPFAM" id="SSF103473">
    <property type="entry name" value="MFS general substrate transporter"/>
    <property type="match status" value="1"/>
</dbReference>
<dbReference type="GO" id="GO:0005886">
    <property type="term" value="C:plasma membrane"/>
    <property type="evidence" value="ECO:0007669"/>
    <property type="project" value="UniProtKB-SubCell"/>
</dbReference>
<feature type="transmembrane region" description="Helical" evidence="7">
    <location>
        <begin position="340"/>
        <end position="360"/>
    </location>
</feature>
<evidence type="ECO:0000259" key="8">
    <source>
        <dbReference type="PROSITE" id="PS50850"/>
    </source>
</evidence>
<dbReference type="Gene3D" id="1.20.1250.20">
    <property type="entry name" value="MFS general substrate transporter like domains"/>
    <property type="match status" value="1"/>
</dbReference>
<proteinExistence type="predicted"/>
<feature type="transmembrane region" description="Helical" evidence="7">
    <location>
        <begin position="399"/>
        <end position="417"/>
    </location>
</feature>
<dbReference type="PROSITE" id="PS50850">
    <property type="entry name" value="MFS"/>
    <property type="match status" value="1"/>
</dbReference>
<reference evidence="9 10" key="1">
    <citation type="submission" date="2018-05" db="EMBL/GenBank/DDBJ databases">
        <title>A metagenomic window into the 2 km-deep terrestrial subsurface aquifer revealed taxonomically and functionally diverse microbial community comprising novel uncultured bacterial lineages.</title>
        <authorList>
            <person name="Kadnikov V.V."/>
            <person name="Mardanov A.V."/>
            <person name="Beletsky A.V."/>
            <person name="Banks D."/>
            <person name="Pimenov N.V."/>
            <person name="Frank Y.A."/>
            <person name="Karnachuk O.V."/>
            <person name="Ravin N.V."/>
        </authorList>
    </citation>
    <scope>NUCLEOTIDE SEQUENCE [LARGE SCALE GENOMIC DNA]</scope>
    <source>
        <strain evidence="9">BY</strain>
    </source>
</reference>
<evidence type="ECO:0000256" key="6">
    <source>
        <dbReference type="ARBA" id="ARBA00023136"/>
    </source>
</evidence>
<evidence type="ECO:0000256" key="1">
    <source>
        <dbReference type="ARBA" id="ARBA00004651"/>
    </source>
</evidence>
<dbReference type="CDD" id="cd06173">
    <property type="entry name" value="MFS_MefA_like"/>
    <property type="match status" value="1"/>
</dbReference>
<organism evidence="9 10">
    <name type="scientific">Sumerlaea chitinivorans</name>
    <dbReference type="NCBI Taxonomy" id="2250252"/>
    <lineage>
        <taxon>Bacteria</taxon>
        <taxon>Candidatus Sumerlaeota</taxon>
        <taxon>Candidatus Sumerlaeia</taxon>
        <taxon>Candidatus Sumerlaeales</taxon>
        <taxon>Candidatus Sumerlaeaceae</taxon>
        <taxon>Candidatus Sumerlaea</taxon>
    </lineage>
</organism>
<dbReference type="GO" id="GO:0022857">
    <property type="term" value="F:transmembrane transporter activity"/>
    <property type="evidence" value="ECO:0007669"/>
    <property type="project" value="InterPro"/>
</dbReference>
<feature type="transmembrane region" description="Helical" evidence="7">
    <location>
        <begin position="312"/>
        <end position="333"/>
    </location>
</feature>
<gene>
    <name evidence="9" type="ORF">BRCON_0251</name>
</gene>
<feature type="transmembrane region" description="Helical" evidence="7">
    <location>
        <begin position="127"/>
        <end position="148"/>
    </location>
</feature>
<dbReference type="Pfam" id="PF07690">
    <property type="entry name" value="MFS_1"/>
    <property type="match status" value="1"/>
</dbReference>
<evidence type="ECO:0000256" key="4">
    <source>
        <dbReference type="ARBA" id="ARBA00022692"/>
    </source>
</evidence>
<keyword evidence="6 7" id="KW-0472">Membrane</keyword>
<keyword evidence="4 7" id="KW-0812">Transmembrane</keyword>
<dbReference type="Proteomes" id="UP000262583">
    <property type="component" value="Chromosome"/>
</dbReference>
<keyword evidence="5 7" id="KW-1133">Transmembrane helix</keyword>